<dbReference type="STRING" id="1420851.AU255_07935"/>
<protein>
    <submittedName>
        <fullName evidence="1">Uncharacterized protein</fullName>
    </submittedName>
</protein>
<accession>A0A1V8M876</accession>
<sequence>MYLTPVIPSYSIPVIPDPSYSVILTPVIASYLKSKTKLPHHPLITKAILKEAGKEAGVRSLTNGSDFD</sequence>
<dbReference type="EMBL" id="LPUF01000001">
    <property type="protein sequence ID" value="OQK17780.1"/>
    <property type="molecule type" value="Genomic_DNA"/>
</dbReference>
<proteinExistence type="predicted"/>
<organism evidence="1 2">
    <name type="scientific">Methyloprofundus sedimenti</name>
    <dbReference type="NCBI Taxonomy" id="1420851"/>
    <lineage>
        <taxon>Bacteria</taxon>
        <taxon>Pseudomonadati</taxon>
        <taxon>Pseudomonadota</taxon>
        <taxon>Gammaproteobacteria</taxon>
        <taxon>Methylococcales</taxon>
        <taxon>Methylococcaceae</taxon>
        <taxon>Methyloprofundus</taxon>
    </lineage>
</organism>
<reference evidence="1 2" key="1">
    <citation type="submission" date="2015-12" db="EMBL/GenBank/DDBJ databases">
        <authorList>
            <person name="Shamseldin A."/>
            <person name="Moawad H."/>
            <person name="Abd El-Rahim W.M."/>
            <person name="Sadowsky M.J."/>
        </authorList>
    </citation>
    <scope>NUCLEOTIDE SEQUENCE [LARGE SCALE GENOMIC DNA]</scope>
    <source>
        <strain evidence="1 2">WF1</strain>
    </source>
</reference>
<evidence type="ECO:0000313" key="2">
    <source>
        <dbReference type="Proteomes" id="UP000191980"/>
    </source>
</evidence>
<evidence type="ECO:0000313" key="1">
    <source>
        <dbReference type="EMBL" id="OQK17780.1"/>
    </source>
</evidence>
<dbReference type="AlphaFoldDB" id="A0A1V8M876"/>
<comment type="caution">
    <text evidence="1">The sequence shown here is derived from an EMBL/GenBank/DDBJ whole genome shotgun (WGS) entry which is preliminary data.</text>
</comment>
<keyword evidence="2" id="KW-1185">Reference proteome</keyword>
<dbReference type="Proteomes" id="UP000191980">
    <property type="component" value="Unassembled WGS sequence"/>
</dbReference>
<gene>
    <name evidence="1" type="ORF">AU255_07935</name>
</gene>
<name>A0A1V8M876_9GAMM</name>